<dbReference type="OrthoDB" id="299830at2759"/>
<accession>A0A8S1MQ93</accession>
<comment type="caution">
    <text evidence="1">The sequence shown here is derived from an EMBL/GenBank/DDBJ whole genome shotgun (WGS) entry which is preliminary data.</text>
</comment>
<protein>
    <submittedName>
        <fullName evidence="1">Uncharacterized protein</fullName>
    </submittedName>
</protein>
<dbReference type="EMBL" id="CAJJDN010000038">
    <property type="protein sequence ID" value="CAD8078935.1"/>
    <property type="molecule type" value="Genomic_DNA"/>
</dbReference>
<organism evidence="1 2">
    <name type="scientific">Paramecium sonneborni</name>
    <dbReference type="NCBI Taxonomy" id="65129"/>
    <lineage>
        <taxon>Eukaryota</taxon>
        <taxon>Sar</taxon>
        <taxon>Alveolata</taxon>
        <taxon>Ciliophora</taxon>
        <taxon>Intramacronucleata</taxon>
        <taxon>Oligohymenophorea</taxon>
        <taxon>Peniculida</taxon>
        <taxon>Parameciidae</taxon>
        <taxon>Paramecium</taxon>
    </lineage>
</organism>
<evidence type="ECO:0000313" key="1">
    <source>
        <dbReference type="EMBL" id="CAD8078935.1"/>
    </source>
</evidence>
<dbReference type="AlphaFoldDB" id="A0A8S1MQ93"/>
<name>A0A8S1MQ93_9CILI</name>
<gene>
    <name evidence="1" type="ORF">PSON_ATCC_30995.1.T0380199</name>
</gene>
<evidence type="ECO:0000313" key="2">
    <source>
        <dbReference type="Proteomes" id="UP000692954"/>
    </source>
</evidence>
<keyword evidence="2" id="KW-1185">Reference proteome</keyword>
<sequence>MQIWKLFNQKILFQFARQIKPRIPIQIDELNRQFELQKFYIKEQAEKQIRHAHSIAELISLNKDVSQYVDVTEPILKRLQKLKITSEEFSSNQDFIAQMVNKNTSQLMFNLLQYYENDHIENLVLDAYKNNHLQITEDNNLRLLQIIAKHGKPEDLLQWSQNPEFKLNGKNITKFYDILDFLDGKLPDREIIVNKIEQQIYKYAHQYEYVTILKILKHRSFNEKVLNEELLIAILRRLLQIELNLEQLININQYLTVELQYLDAQWLNKINKSVIQQLYPDQQQMDLLEDNQNDQEEEIIQKNQEEGSETQINSKIKSELDNEELLKLVKDLELRTEPFKLSDLEKQFLRLMDQFSKVIIVNDLNLLALQFFKELDVHMMQYLNHLTADEQLICFKFHGKYIETIYNEQQQNPKQYKKSCQKRLEQMNNSYYEITLQCLKELSFEQTLTFLEAVSVLGVSKRKVCQRIMNVGFEGLHKIDECKQENHKKNYALFAYYKLLQLFITQEHDILQIEKQFQEIKINTLDLQSEYAHLGIKRQKIQELESKNNNINNDNELQI</sequence>
<proteinExistence type="predicted"/>
<dbReference type="Proteomes" id="UP000692954">
    <property type="component" value="Unassembled WGS sequence"/>
</dbReference>
<reference evidence="1" key="1">
    <citation type="submission" date="2021-01" db="EMBL/GenBank/DDBJ databases">
        <authorList>
            <consortium name="Genoscope - CEA"/>
            <person name="William W."/>
        </authorList>
    </citation>
    <scope>NUCLEOTIDE SEQUENCE</scope>
</reference>